<keyword evidence="4" id="KW-1185">Reference proteome</keyword>
<organism evidence="3 4">
    <name type="scientific">Flavobacterium cerinum</name>
    <dbReference type="NCBI Taxonomy" id="2502784"/>
    <lineage>
        <taxon>Bacteria</taxon>
        <taxon>Pseudomonadati</taxon>
        <taxon>Bacteroidota</taxon>
        <taxon>Flavobacteriia</taxon>
        <taxon>Flavobacteriales</taxon>
        <taxon>Flavobacteriaceae</taxon>
        <taxon>Flavobacterium</taxon>
    </lineage>
</organism>
<dbReference type="GO" id="GO:0016020">
    <property type="term" value="C:membrane"/>
    <property type="evidence" value="ECO:0007669"/>
    <property type="project" value="InterPro"/>
</dbReference>
<name>A0A444HE33_9FLAO</name>
<evidence type="ECO:0000313" key="3">
    <source>
        <dbReference type="EMBL" id="RWX02495.1"/>
    </source>
</evidence>
<dbReference type="Pfam" id="PF06580">
    <property type="entry name" value="His_kinase"/>
    <property type="match status" value="1"/>
</dbReference>
<dbReference type="SUPFAM" id="SSF55874">
    <property type="entry name" value="ATPase domain of HSP90 chaperone/DNA topoisomerase II/histidine kinase"/>
    <property type="match status" value="1"/>
</dbReference>
<evidence type="ECO:0000256" key="1">
    <source>
        <dbReference type="SAM" id="Phobius"/>
    </source>
</evidence>
<dbReference type="OrthoDB" id="9809908at2"/>
<accession>A0A444HE33</accession>
<dbReference type="InterPro" id="IPR010559">
    <property type="entry name" value="Sig_transdc_His_kin_internal"/>
</dbReference>
<evidence type="ECO:0000259" key="2">
    <source>
        <dbReference type="Pfam" id="PF06580"/>
    </source>
</evidence>
<dbReference type="InterPro" id="IPR050640">
    <property type="entry name" value="Bact_2-comp_sensor_kinase"/>
</dbReference>
<sequence>MKKISSYKHWIFIAVFWFALGFAIWAQSVEELSISSAILQTLLVVSSSVVVAHTLSDILLPKALLSGKMKTFVIQSIIMTVLLSVLLTTIFISFEVSGFRPDALSKLTFGEYFWFRIYTSIPASLLINGTACGLRFYQEHNAIEKKHTLLKQSHLEAQIKILQDQINPHLMFNVLNHIHILMQRNVDLASELLIKFSDILRYQLYECNREYVYLDREIKYLKDLVGVEQIRWGNELDVYCKWDIKNGNLEIVPLLLMPLIENAFKHVSRLPHEKGYVNLLCTQEQHNFTLKIENSYTDQYKVNSNDHGLGLDNVRKRLSIQYPDKHDLTITKTKDKFTIILTLVLN</sequence>
<dbReference type="RefSeq" id="WP_128388767.1">
    <property type="nucleotide sequence ID" value="NZ_SBII01000002.1"/>
</dbReference>
<dbReference type="PANTHER" id="PTHR34220">
    <property type="entry name" value="SENSOR HISTIDINE KINASE YPDA"/>
    <property type="match status" value="1"/>
</dbReference>
<evidence type="ECO:0000313" key="4">
    <source>
        <dbReference type="Proteomes" id="UP000287527"/>
    </source>
</evidence>
<dbReference type="AlphaFoldDB" id="A0A444HE33"/>
<keyword evidence="1" id="KW-1133">Transmembrane helix</keyword>
<dbReference type="Proteomes" id="UP000287527">
    <property type="component" value="Unassembled WGS sequence"/>
</dbReference>
<feature type="transmembrane region" description="Helical" evidence="1">
    <location>
        <begin position="72"/>
        <end position="94"/>
    </location>
</feature>
<dbReference type="GO" id="GO:0000155">
    <property type="term" value="F:phosphorelay sensor kinase activity"/>
    <property type="evidence" value="ECO:0007669"/>
    <property type="project" value="InterPro"/>
</dbReference>
<comment type="caution">
    <text evidence="3">The sequence shown here is derived from an EMBL/GenBank/DDBJ whole genome shotgun (WGS) entry which is preliminary data.</text>
</comment>
<feature type="transmembrane region" description="Helical" evidence="1">
    <location>
        <begin position="38"/>
        <end position="60"/>
    </location>
</feature>
<feature type="transmembrane region" description="Helical" evidence="1">
    <location>
        <begin position="114"/>
        <end position="137"/>
    </location>
</feature>
<protein>
    <submittedName>
        <fullName evidence="3">GHKL domain-containing protein</fullName>
    </submittedName>
</protein>
<feature type="domain" description="Signal transduction histidine kinase internal region" evidence="2">
    <location>
        <begin position="157"/>
        <end position="236"/>
    </location>
</feature>
<dbReference type="EMBL" id="SBII01000002">
    <property type="protein sequence ID" value="RWX02495.1"/>
    <property type="molecule type" value="Genomic_DNA"/>
</dbReference>
<dbReference type="InterPro" id="IPR036890">
    <property type="entry name" value="HATPase_C_sf"/>
</dbReference>
<reference evidence="3 4" key="1">
    <citation type="submission" date="2019-01" db="EMBL/GenBank/DDBJ databases">
        <title>Flavobacterium sp. nov.,isolated from freshwater.</title>
        <authorList>
            <person name="Zhang R."/>
            <person name="Du Z.-J."/>
        </authorList>
    </citation>
    <scope>NUCLEOTIDE SEQUENCE [LARGE SCALE GENOMIC DNA]</scope>
    <source>
        <strain evidence="3 4">1E403</strain>
    </source>
</reference>
<keyword evidence="1" id="KW-0472">Membrane</keyword>
<proteinExistence type="predicted"/>
<gene>
    <name evidence="3" type="ORF">EPI11_04555</name>
</gene>
<dbReference type="PANTHER" id="PTHR34220:SF7">
    <property type="entry name" value="SENSOR HISTIDINE KINASE YPDA"/>
    <property type="match status" value="1"/>
</dbReference>
<keyword evidence="1" id="KW-0812">Transmembrane</keyword>
<feature type="transmembrane region" description="Helical" evidence="1">
    <location>
        <begin position="7"/>
        <end position="26"/>
    </location>
</feature>